<dbReference type="PANTHER" id="PTHR46060">
    <property type="entry name" value="MARINER MOS1 TRANSPOSASE-LIKE PROTEIN"/>
    <property type="match status" value="1"/>
</dbReference>
<dbReference type="InterPro" id="IPR036388">
    <property type="entry name" value="WH-like_DNA-bd_sf"/>
</dbReference>
<feature type="region of interest" description="Disordered" evidence="1">
    <location>
        <begin position="450"/>
        <end position="507"/>
    </location>
</feature>
<sequence length="846" mass="94254">KRPGSHVPGQNAHWNPAEFCADSILVVRGHRMLERAVVVLPCWPDPPPTFSFELMPDWDNAIIIRKSGTLFHKSCYYCRPIHAVSWTICGEVNQFTHELRCIDGLVEENGQPPRSRAREMACGISVDAAATSTVLLLLKSAAEAHRILVQTYGDNALSDTTCRDWFRRFKNNDFELEDKERSSAPKKFQDKELEQLLDEDPSQTLSELGKILQVDESTVSKRLKGLGMIQKQGHWVPYELVLLQAALIWEETHGAPAKKSDIVAGSEFLSVFINGAMATPPQRRRGFRPRGGQNAAATAGDSATAESHQHEASIYRISRNPSGGRPISVSRPQTSGREEIVRFYPINQKTLENRQQNLASLIDDLSTPGGISSTHLTPSNAVTTTMTSVPTSNHQDRTISRSNGTNGTIGRGISRQKVIGVSVTSTVEATPYKVRVEHYDSADAVVVTRPPSLDSTANREVLKESTRESIRSSTSTSRPSTSLSSTMTTTTTTTTTTMTPPPPGRFVTEELSNIVSESNRSEFSVDEDSPRTSWRGRVTMTPRIENNHQDEEINEAGRIIDVDAITLPTEENYELPVENSERRELNEELPEMSTDRLQGRKMGRHYDASLYNLSGPKMYSQSSKGYKPSRTYNEPPKVYSEPAKVYGEPERMYGEPAKVYSEPAKIYSEPAKVYSEPAKIYSEPAKVYGEPEKIYSEPSKIYSEPAKVYSEPAKIYSRPAKIYGEPSKVYDSEGQPVDRQESVEPHEQNYEIDESVSVGSNGNVHGPQLVVTEETPMEDGHKVGYVVEGRNYRKYRVEERTPDGFIVGEYGVVSHDDGSLRGVRYTADGTINPQLIYDALMKFLAL</sequence>
<feature type="compositionally biased region" description="Basic and acidic residues" evidence="1">
    <location>
        <begin position="460"/>
        <end position="470"/>
    </location>
</feature>
<feature type="non-terminal residue" evidence="3">
    <location>
        <position position="1"/>
    </location>
</feature>
<proteinExistence type="predicted"/>
<evidence type="ECO:0000313" key="3">
    <source>
        <dbReference type="EMBL" id="KAG5326436.1"/>
    </source>
</evidence>
<name>A0A836FXG8_9HYME</name>
<feature type="compositionally biased region" description="Low complexity" evidence="1">
    <location>
        <begin position="471"/>
        <end position="498"/>
    </location>
</feature>
<dbReference type="InterPro" id="IPR041426">
    <property type="entry name" value="Mos1_HTH"/>
</dbReference>
<dbReference type="AlphaFoldDB" id="A0A836FXG8"/>
<dbReference type="Pfam" id="PF17906">
    <property type="entry name" value="HTH_48"/>
    <property type="match status" value="1"/>
</dbReference>
<protein>
    <submittedName>
        <fullName evidence="3">MOS1T transposase</fullName>
    </submittedName>
</protein>
<organism evidence="3 4">
    <name type="scientific">Pseudoatta argentina</name>
    <dbReference type="NCBI Taxonomy" id="621737"/>
    <lineage>
        <taxon>Eukaryota</taxon>
        <taxon>Metazoa</taxon>
        <taxon>Ecdysozoa</taxon>
        <taxon>Arthropoda</taxon>
        <taxon>Hexapoda</taxon>
        <taxon>Insecta</taxon>
        <taxon>Pterygota</taxon>
        <taxon>Neoptera</taxon>
        <taxon>Endopterygota</taxon>
        <taxon>Hymenoptera</taxon>
        <taxon>Apocrita</taxon>
        <taxon>Aculeata</taxon>
        <taxon>Formicoidea</taxon>
        <taxon>Formicidae</taxon>
        <taxon>Myrmicinae</taxon>
        <taxon>Pseudoatta</taxon>
    </lineage>
</organism>
<dbReference type="GO" id="GO:0044774">
    <property type="term" value="P:mitotic DNA integrity checkpoint signaling"/>
    <property type="evidence" value="ECO:0007669"/>
    <property type="project" value="TreeGrafter"/>
</dbReference>
<feature type="non-terminal residue" evidence="3">
    <location>
        <position position="846"/>
    </location>
</feature>
<dbReference type="GO" id="GO:0006303">
    <property type="term" value="P:double-strand break repair via nonhomologous end joining"/>
    <property type="evidence" value="ECO:0007669"/>
    <property type="project" value="TreeGrafter"/>
</dbReference>
<dbReference type="Gene3D" id="1.10.10.1450">
    <property type="match status" value="1"/>
</dbReference>
<dbReference type="GO" id="GO:0005634">
    <property type="term" value="C:nucleus"/>
    <property type="evidence" value="ECO:0007669"/>
    <property type="project" value="TreeGrafter"/>
</dbReference>
<evidence type="ECO:0000313" key="4">
    <source>
        <dbReference type="Proteomes" id="UP000668214"/>
    </source>
</evidence>
<evidence type="ECO:0000256" key="1">
    <source>
        <dbReference type="SAM" id="MobiDB-lite"/>
    </source>
</evidence>
<dbReference type="GO" id="GO:0046975">
    <property type="term" value="F:histone H3K36 methyltransferase activity"/>
    <property type="evidence" value="ECO:0007669"/>
    <property type="project" value="TreeGrafter"/>
</dbReference>
<dbReference type="GO" id="GO:0015074">
    <property type="term" value="P:DNA integration"/>
    <property type="evidence" value="ECO:0007669"/>
    <property type="project" value="TreeGrafter"/>
</dbReference>
<dbReference type="PANTHER" id="PTHR46060:SF2">
    <property type="entry name" value="HISTONE-LYSINE N-METHYLTRANSFERASE SETMAR"/>
    <property type="match status" value="1"/>
</dbReference>
<evidence type="ECO:0000259" key="2">
    <source>
        <dbReference type="Pfam" id="PF17906"/>
    </source>
</evidence>
<dbReference type="GO" id="GO:0042800">
    <property type="term" value="F:histone H3K4 methyltransferase activity"/>
    <property type="evidence" value="ECO:0007669"/>
    <property type="project" value="TreeGrafter"/>
</dbReference>
<dbReference type="GO" id="GO:0044547">
    <property type="term" value="F:DNA topoisomerase binding"/>
    <property type="evidence" value="ECO:0007669"/>
    <property type="project" value="TreeGrafter"/>
</dbReference>
<dbReference type="GO" id="GO:0031297">
    <property type="term" value="P:replication fork processing"/>
    <property type="evidence" value="ECO:0007669"/>
    <property type="project" value="TreeGrafter"/>
</dbReference>
<keyword evidence="4" id="KW-1185">Reference proteome</keyword>
<dbReference type="GO" id="GO:0000793">
    <property type="term" value="C:condensed chromosome"/>
    <property type="evidence" value="ECO:0007669"/>
    <property type="project" value="TreeGrafter"/>
</dbReference>
<dbReference type="GO" id="GO:0000729">
    <property type="term" value="P:DNA double-strand break processing"/>
    <property type="evidence" value="ECO:0007669"/>
    <property type="project" value="TreeGrafter"/>
</dbReference>
<dbReference type="Proteomes" id="UP000668214">
    <property type="component" value="Unassembled WGS sequence"/>
</dbReference>
<reference evidence="3" key="1">
    <citation type="submission" date="2020-02" db="EMBL/GenBank/DDBJ databases">
        <title>Relaxed selection underlies rapid genomic changes in the transitions from sociality to social parasitism in ants.</title>
        <authorList>
            <person name="Bi X."/>
        </authorList>
    </citation>
    <scope>NUCLEOTIDE SEQUENCE</scope>
    <source>
        <strain evidence="3">BGI-DK2014c</strain>
        <tissue evidence="3">Whole body</tissue>
    </source>
</reference>
<feature type="region of interest" description="Disordered" evidence="1">
    <location>
        <begin position="279"/>
        <end position="336"/>
    </location>
</feature>
<dbReference type="InterPro" id="IPR052709">
    <property type="entry name" value="Transposase-MT_Hybrid"/>
</dbReference>
<comment type="caution">
    <text evidence="3">The sequence shown here is derived from an EMBL/GenBank/DDBJ whole genome shotgun (WGS) entry which is preliminary data.</text>
</comment>
<dbReference type="Gene3D" id="6.10.250.1010">
    <property type="match status" value="2"/>
</dbReference>
<gene>
    <name evidence="3" type="ORF">G6Z78_0003351</name>
</gene>
<feature type="compositionally biased region" description="Polar residues" evidence="1">
    <location>
        <begin position="384"/>
        <end position="393"/>
    </location>
</feature>
<dbReference type="Gene3D" id="1.10.10.10">
    <property type="entry name" value="Winged helix-like DNA-binding domain superfamily/Winged helix DNA-binding domain"/>
    <property type="match status" value="1"/>
</dbReference>
<dbReference type="GO" id="GO:0003697">
    <property type="term" value="F:single-stranded DNA binding"/>
    <property type="evidence" value="ECO:0007669"/>
    <property type="project" value="TreeGrafter"/>
</dbReference>
<dbReference type="GO" id="GO:0000014">
    <property type="term" value="F:single-stranded DNA endodeoxyribonuclease activity"/>
    <property type="evidence" value="ECO:0007669"/>
    <property type="project" value="TreeGrafter"/>
</dbReference>
<feature type="compositionally biased region" description="Low complexity" evidence="1">
    <location>
        <begin position="290"/>
        <end position="305"/>
    </location>
</feature>
<accession>A0A836FXG8</accession>
<dbReference type="GO" id="GO:0003690">
    <property type="term" value="F:double-stranded DNA binding"/>
    <property type="evidence" value="ECO:0007669"/>
    <property type="project" value="TreeGrafter"/>
</dbReference>
<feature type="region of interest" description="Disordered" evidence="1">
    <location>
        <begin position="384"/>
        <end position="411"/>
    </location>
</feature>
<dbReference type="GO" id="GO:0035861">
    <property type="term" value="C:site of double-strand break"/>
    <property type="evidence" value="ECO:0007669"/>
    <property type="project" value="TreeGrafter"/>
</dbReference>
<feature type="domain" description="Mos1 transposase HTH" evidence="2">
    <location>
        <begin position="139"/>
        <end position="173"/>
    </location>
</feature>
<dbReference type="EMBL" id="JAANIA010000186">
    <property type="protein sequence ID" value="KAG5326436.1"/>
    <property type="molecule type" value="Genomic_DNA"/>
</dbReference>